<dbReference type="PANTHER" id="PTHR28154">
    <property type="entry name" value="CELL WALL SYNTHESIS PROTEIN KNH1-RELATED"/>
    <property type="match status" value="1"/>
</dbReference>
<dbReference type="AlphaFoldDB" id="A8NZT3"/>
<feature type="region of interest" description="Disordered" evidence="2">
    <location>
        <begin position="162"/>
        <end position="271"/>
    </location>
</feature>
<feature type="domain" description="Yeast cell wall synthesis Kre9/Knh1-like N-terminal" evidence="4">
    <location>
        <begin position="30"/>
        <end position="110"/>
    </location>
</feature>
<feature type="signal peptide" evidence="3">
    <location>
        <begin position="1"/>
        <end position="23"/>
    </location>
</feature>
<dbReference type="EMBL" id="AACS02000006">
    <property type="protein sequence ID" value="EAU84087.1"/>
    <property type="molecule type" value="Genomic_DNA"/>
</dbReference>
<dbReference type="GO" id="GO:0042546">
    <property type="term" value="P:cell wall biogenesis"/>
    <property type="evidence" value="ECO:0007669"/>
    <property type="project" value="InterPro"/>
</dbReference>
<keyword evidence="6" id="KW-1185">Reference proteome</keyword>
<dbReference type="GO" id="GO:0006078">
    <property type="term" value="P:(1-&gt;6)-beta-D-glucan biosynthetic process"/>
    <property type="evidence" value="ECO:0007669"/>
    <property type="project" value="InterPro"/>
</dbReference>
<sequence length="296" mass="30513">MESLLFTLVTFLLAFHGVTLVKAGLYVVEPFSGSTCHGGEPCTVTWLDDGRAPLLSAIGVVTVGLYTGDQQLVQRLKPVDVSAVRSLTFTPNPAAGPDSDAYYIAFTSVELMVNETGPYTSWSPWFRLDRMTGSFEEPLPSAVESIPVPSSLTTPRPSTTVLSTITVGAPSPTAPTTSDSFTSTPVPPSDPEPTPSPSPEEELPPPSPSSSSSSLPTSSGFITSRIPAPTTASSASEEASSAPSAGSARSSSTPASASSATEPAPTSDSIEESSAIFTTAPVRLSLLASLAVLLVF</sequence>
<evidence type="ECO:0000256" key="1">
    <source>
        <dbReference type="ARBA" id="ARBA00022729"/>
    </source>
</evidence>
<dbReference type="OrthoDB" id="2432613at2759"/>
<dbReference type="VEuPathDB" id="FungiDB:CC1G_06949"/>
<proteinExistence type="predicted"/>
<evidence type="ECO:0000259" key="4">
    <source>
        <dbReference type="Pfam" id="PF10342"/>
    </source>
</evidence>
<comment type="caution">
    <text evidence="5">The sequence shown here is derived from an EMBL/GenBank/DDBJ whole genome shotgun (WGS) entry which is preliminary data.</text>
</comment>
<dbReference type="InterPro" id="IPR045328">
    <property type="entry name" value="Kre9/Knh1"/>
</dbReference>
<accession>A8NZT3</accession>
<dbReference type="PANTHER" id="PTHR28154:SF1">
    <property type="entry name" value="CELL WALL SYNTHESIS PROTEIN KNH1-RELATED"/>
    <property type="match status" value="1"/>
</dbReference>
<dbReference type="GeneID" id="6014305"/>
<feature type="chain" id="PRO_5002727562" description="Yeast cell wall synthesis Kre9/Knh1-like N-terminal domain-containing protein" evidence="3">
    <location>
        <begin position="24"/>
        <end position="296"/>
    </location>
</feature>
<dbReference type="InterPro" id="IPR018466">
    <property type="entry name" value="Kre9/Knh1-like_N"/>
</dbReference>
<reference evidence="5 6" key="1">
    <citation type="journal article" date="2010" name="Proc. Natl. Acad. Sci. U.S.A.">
        <title>Insights into evolution of multicellular fungi from the assembled chromosomes of the mushroom Coprinopsis cinerea (Coprinus cinereus).</title>
        <authorList>
            <person name="Stajich J.E."/>
            <person name="Wilke S.K."/>
            <person name="Ahren D."/>
            <person name="Au C.H."/>
            <person name="Birren B.W."/>
            <person name="Borodovsky M."/>
            <person name="Burns C."/>
            <person name="Canback B."/>
            <person name="Casselton L.A."/>
            <person name="Cheng C.K."/>
            <person name="Deng J."/>
            <person name="Dietrich F.S."/>
            <person name="Fargo D.C."/>
            <person name="Farman M.L."/>
            <person name="Gathman A.C."/>
            <person name="Goldberg J."/>
            <person name="Guigo R."/>
            <person name="Hoegger P.J."/>
            <person name="Hooker J.B."/>
            <person name="Huggins A."/>
            <person name="James T.Y."/>
            <person name="Kamada T."/>
            <person name="Kilaru S."/>
            <person name="Kodira C."/>
            <person name="Kues U."/>
            <person name="Kupfer D."/>
            <person name="Kwan H.S."/>
            <person name="Lomsadze A."/>
            <person name="Li W."/>
            <person name="Lilly W.W."/>
            <person name="Ma L.J."/>
            <person name="Mackey A.J."/>
            <person name="Manning G."/>
            <person name="Martin F."/>
            <person name="Muraguchi H."/>
            <person name="Natvig D.O."/>
            <person name="Palmerini H."/>
            <person name="Ramesh M.A."/>
            <person name="Rehmeyer C.J."/>
            <person name="Roe B.A."/>
            <person name="Shenoy N."/>
            <person name="Stanke M."/>
            <person name="Ter-Hovhannisyan V."/>
            <person name="Tunlid A."/>
            <person name="Velagapudi R."/>
            <person name="Vision T.J."/>
            <person name="Zeng Q."/>
            <person name="Zolan M.E."/>
            <person name="Pukkila P.J."/>
        </authorList>
    </citation>
    <scope>NUCLEOTIDE SEQUENCE [LARGE SCALE GENOMIC DNA]</scope>
    <source>
        <strain evidence="6">Okayama-7 / 130 / ATCC MYA-4618 / FGSC 9003</strain>
    </source>
</reference>
<evidence type="ECO:0000313" key="5">
    <source>
        <dbReference type="EMBL" id="EAU84087.1"/>
    </source>
</evidence>
<protein>
    <recommendedName>
        <fullName evidence="4">Yeast cell wall synthesis Kre9/Knh1-like N-terminal domain-containing protein</fullName>
    </recommendedName>
</protein>
<dbReference type="OMA" id="KPCTVDW"/>
<dbReference type="KEGG" id="cci:CC1G_06949"/>
<dbReference type="InParanoid" id="A8NZT3"/>
<evidence type="ECO:0000256" key="2">
    <source>
        <dbReference type="SAM" id="MobiDB-lite"/>
    </source>
</evidence>
<name>A8NZT3_COPC7</name>
<evidence type="ECO:0000313" key="6">
    <source>
        <dbReference type="Proteomes" id="UP000001861"/>
    </source>
</evidence>
<keyword evidence="1 3" id="KW-0732">Signal</keyword>
<evidence type="ECO:0000256" key="3">
    <source>
        <dbReference type="SAM" id="SignalP"/>
    </source>
</evidence>
<feature type="compositionally biased region" description="Low complexity" evidence="2">
    <location>
        <begin position="209"/>
        <end position="267"/>
    </location>
</feature>
<dbReference type="RefSeq" id="XP_001837743.1">
    <property type="nucleotide sequence ID" value="XM_001837691.1"/>
</dbReference>
<dbReference type="Pfam" id="PF10342">
    <property type="entry name" value="Kre9_KNH"/>
    <property type="match status" value="1"/>
</dbReference>
<feature type="compositionally biased region" description="Pro residues" evidence="2">
    <location>
        <begin position="185"/>
        <end position="208"/>
    </location>
</feature>
<gene>
    <name evidence="5" type="ORF">CC1G_06949</name>
</gene>
<dbReference type="eggNOG" id="ENOG502SNWF">
    <property type="taxonomic scope" value="Eukaryota"/>
</dbReference>
<dbReference type="Proteomes" id="UP000001861">
    <property type="component" value="Unassembled WGS sequence"/>
</dbReference>
<organism evidence="5 6">
    <name type="scientific">Coprinopsis cinerea (strain Okayama-7 / 130 / ATCC MYA-4618 / FGSC 9003)</name>
    <name type="common">Inky cap fungus</name>
    <name type="synonym">Hormographiella aspergillata</name>
    <dbReference type="NCBI Taxonomy" id="240176"/>
    <lineage>
        <taxon>Eukaryota</taxon>
        <taxon>Fungi</taxon>
        <taxon>Dikarya</taxon>
        <taxon>Basidiomycota</taxon>
        <taxon>Agaricomycotina</taxon>
        <taxon>Agaricomycetes</taxon>
        <taxon>Agaricomycetidae</taxon>
        <taxon>Agaricales</taxon>
        <taxon>Agaricineae</taxon>
        <taxon>Psathyrellaceae</taxon>
        <taxon>Coprinopsis</taxon>
    </lineage>
</organism>